<accession>A0A0D0F0M6</accession>
<dbReference type="EMBL" id="JXRA01000111">
    <property type="protein sequence ID" value="KIO75193.1"/>
    <property type="molecule type" value="Genomic_DNA"/>
</dbReference>
<proteinExistence type="predicted"/>
<evidence type="ECO:0000313" key="2">
    <source>
        <dbReference type="EMBL" id="KIO75193.1"/>
    </source>
</evidence>
<evidence type="ECO:0000259" key="1">
    <source>
        <dbReference type="Pfam" id="PF01370"/>
    </source>
</evidence>
<comment type="caution">
    <text evidence="2">The sequence shown here is derived from an EMBL/GenBank/DDBJ whole genome shotgun (WGS) entry which is preliminary data.</text>
</comment>
<reference evidence="2 3" key="1">
    <citation type="submission" date="2015-01" db="EMBL/GenBank/DDBJ databases">
        <title>Draft genome sequence of Pedobacter sp. NL19 isolated from sludge of an effluent treatment pond in an abandoned uranium mine.</title>
        <authorList>
            <person name="Santos T."/>
            <person name="Caetano T."/>
            <person name="Covas C."/>
            <person name="Cruz A."/>
            <person name="Mendo S."/>
        </authorList>
    </citation>
    <scope>NUCLEOTIDE SEQUENCE [LARGE SCALE GENOMIC DNA]</scope>
    <source>
        <strain evidence="2 3">NL19</strain>
    </source>
</reference>
<keyword evidence="3" id="KW-1185">Reference proteome</keyword>
<dbReference type="RefSeq" id="WP_041885621.1">
    <property type="nucleotide sequence ID" value="NZ_CP157278.1"/>
</dbReference>
<dbReference type="InterPro" id="IPR051783">
    <property type="entry name" value="NAD(P)-dependent_oxidoreduct"/>
</dbReference>
<dbReference type="STRING" id="1503925.TH53_21925"/>
<dbReference type="AlphaFoldDB" id="A0A0D0F0M6"/>
<dbReference type="Proteomes" id="UP000032049">
    <property type="component" value="Unassembled WGS sequence"/>
</dbReference>
<dbReference type="OrthoDB" id="9807212at2"/>
<organism evidence="2 3">
    <name type="scientific">Pedobacter lusitanus</name>
    <dbReference type="NCBI Taxonomy" id="1503925"/>
    <lineage>
        <taxon>Bacteria</taxon>
        <taxon>Pseudomonadati</taxon>
        <taxon>Bacteroidota</taxon>
        <taxon>Sphingobacteriia</taxon>
        <taxon>Sphingobacteriales</taxon>
        <taxon>Sphingobacteriaceae</taxon>
        <taxon>Pedobacter</taxon>
    </lineage>
</organism>
<dbReference type="PANTHER" id="PTHR48079">
    <property type="entry name" value="PROTEIN YEEZ"/>
    <property type="match status" value="1"/>
</dbReference>
<dbReference type="PANTHER" id="PTHR48079:SF6">
    <property type="entry name" value="NAD(P)-BINDING DOMAIN-CONTAINING PROTEIN-RELATED"/>
    <property type="match status" value="1"/>
</dbReference>
<gene>
    <name evidence="2" type="ORF">TH53_21925</name>
</gene>
<dbReference type="Pfam" id="PF01370">
    <property type="entry name" value="Epimerase"/>
    <property type="match status" value="1"/>
</dbReference>
<name>A0A0D0F0M6_9SPHI</name>
<dbReference type="Gene3D" id="3.40.50.720">
    <property type="entry name" value="NAD(P)-binding Rossmann-like Domain"/>
    <property type="match status" value="1"/>
</dbReference>
<evidence type="ECO:0000313" key="3">
    <source>
        <dbReference type="Proteomes" id="UP000032049"/>
    </source>
</evidence>
<dbReference type="InterPro" id="IPR036291">
    <property type="entry name" value="NAD(P)-bd_dom_sf"/>
</dbReference>
<dbReference type="GO" id="GO:0005737">
    <property type="term" value="C:cytoplasm"/>
    <property type="evidence" value="ECO:0007669"/>
    <property type="project" value="TreeGrafter"/>
</dbReference>
<protein>
    <submittedName>
        <fullName evidence="2">Contig111, whole genome shotgun sequence</fullName>
    </submittedName>
</protein>
<dbReference type="GO" id="GO:0004029">
    <property type="term" value="F:aldehyde dehydrogenase (NAD+) activity"/>
    <property type="evidence" value="ECO:0007669"/>
    <property type="project" value="TreeGrafter"/>
</dbReference>
<dbReference type="SUPFAM" id="SSF51735">
    <property type="entry name" value="NAD(P)-binding Rossmann-fold domains"/>
    <property type="match status" value="1"/>
</dbReference>
<sequence>MKVFLTGVTGYIGGSVAKILIDAGHQVTGVVRSKEKADAVLSLGITPVIGTLNDTEILITQAKKADAVINTANSDHRIAVETFIEALKGTGKAFIHTSGSSVVGDDARGDSTSAEIFTEETPFKPMDIREERVAINDLVRRAGVNSWVRSIVIVPTMVYGDALGLDVQSDQLPVIFRKSKEAGAGIYVGKGLNRWSNVHIADLANLYLLALENAASASYFYAENGEESYGDIAGYVSHALGFGGKTISWPVAEAIAELGDWARFAIASNSRVRAVHARKLLGWKPAAQSVSEWIASKAI</sequence>
<feature type="domain" description="NAD-dependent epimerase/dehydratase" evidence="1">
    <location>
        <begin position="3"/>
        <end position="215"/>
    </location>
</feature>
<dbReference type="InterPro" id="IPR001509">
    <property type="entry name" value="Epimerase_deHydtase"/>
</dbReference>